<evidence type="ECO:0000256" key="2">
    <source>
        <dbReference type="ARBA" id="ARBA00022679"/>
    </source>
</evidence>
<dbReference type="CDD" id="cd07989">
    <property type="entry name" value="LPLAT_AGPAT-like"/>
    <property type="match status" value="1"/>
</dbReference>
<evidence type="ECO:0000256" key="4">
    <source>
        <dbReference type="SAM" id="Phobius"/>
    </source>
</evidence>
<keyword evidence="4" id="KW-1133">Transmembrane helix</keyword>
<proteinExistence type="predicted"/>
<evidence type="ECO:0000313" key="6">
    <source>
        <dbReference type="EMBL" id="TCL01425.1"/>
    </source>
</evidence>
<keyword evidence="4" id="KW-0812">Transmembrane</keyword>
<dbReference type="PANTHER" id="PTHR10434">
    <property type="entry name" value="1-ACYL-SN-GLYCEROL-3-PHOSPHATE ACYLTRANSFERASE"/>
    <property type="match status" value="1"/>
</dbReference>
<feature type="transmembrane region" description="Helical" evidence="4">
    <location>
        <begin position="21"/>
        <end position="43"/>
    </location>
</feature>
<keyword evidence="3 6" id="KW-0012">Acyltransferase</keyword>
<protein>
    <submittedName>
        <fullName evidence="6">1-acyl-sn-glycerol-3-phosphate acyltransferase</fullName>
    </submittedName>
</protein>
<dbReference type="RefSeq" id="WP_132860780.1">
    <property type="nucleotide sequence ID" value="NZ_SMGR01000002.1"/>
</dbReference>
<accession>A0A4R1N4C3</accession>
<evidence type="ECO:0000259" key="5">
    <source>
        <dbReference type="SMART" id="SM00563"/>
    </source>
</evidence>
<dbReference type="GO" id="GO:0006654">
    <property type="term" value="P:phosphatidic acid biosynthetic process"/>
    <property type="evidence" value="ECO:0007669"/>
    <property type="project" value="TreeGrafter"/>
</dbReference>
<keyword evidence="7" id="KW-1185">Reference proteome</keyword>
<comment type="caution">
    <text evidence="6">The sequence shown here is derived from an EMBL/GenBank/DDBJ whole genome shotgun (WGS) entry which is preliminary data.</text>
</comment>
<organism evidence="6 7">
    <name type="scientific">Shimia isoporae</name>
    <dbReference type="NCBI Taxonomy" id="647720"/>
    <lineage>
        <taxon>Bacteria</taxon>
        <taxon>Pseudomonadati</taxon>
        <taxon>Pseudomonadota</taxon>
        <taxon>Alphaproteobacteria</taxon>
        <taxon>Rhodobacterales</taxon>
        <taxon>Roseobacteraceae</taxon>
    </lineage>
</organism>
<gene>
    <name evidence="6" type="ORF">BXY66_2740</name>
</gene>
<dbReference type="GO" id="GO:0003841">
    <property type="term" value="F:1-acylglycerol-3-phosphate O-acyltransferase activity"/>
    <property type="evidence" value="ECO:0007669"/>
    <property type="project" value="TreeGrafter"/>
</dbReference>
<reference evidence="6 7" key="1">
    <citation type="submission" date="2019-03" db="EMBL/GenBank/DDBJ databases">
        <title>Genomic Encyclopedia of Archaeal and Bacterial Type Strains, Phase II (KMG-II): from individual species to whole genera.</title>
        <authorList>
            <person name="Goeker M."/>
        </authorList>
    </citation>
    <scope>NUCLEOTIDE SEQUENCE [LARGE SCALE GENOMIC DNA]</scope>
    <source>
        <strain evidence="6 7">DSM 26433</strain>
    </source>
</reference>
<dbReference type="EMBL" id="SMGR01000002">
    <property type="protein sequence ID" value="TCL01425.1"/>
    <property type="molecule type" value="Genomic_DNA"/>
</dbReference>
<dbReference type="AlphaFoldDB" id="A0A4R1N4C3"/>
<sequence length="248" mass="27435">MTDLVRAHSQTPRLADYLRTMAFFGLSCALALPFLLLFPFIFLPESIVRRVCMAYLKLQGGLLSIFCGIRYRVTGLENLPDGAALIASQHESTWETLYFQMLLDRPVMYAKEDIFSYPVFGPLTRKFGHIPVSRSGGGDAMREGFRKGAEVVSSGRKLLIFPTGTRRLAEAQKLQSGVGVVYQLANAPLVPVLVNSGQCWPHGTWIKFSGTIDVEILPPIPAGLPRPELMERLRADLARAPTKAQKDG</sequence>
<dbReference type="Pfam" id="PF01553">
    <property type="entry name" value="Acyltransferase"/>
    <property type="match status" value="1"/>
</dbReference>
<keyword evidence="4" id="KW-0472">Membrane</keyword>
<feature type="domain" description="Phospholipid/glycerol acyltransferase" evidence="5">
    <location>
        <begin position="84"/>
        <end position="197"/>
    </location>
</feature>
<dbReference type="Proteomes" id="UP000295673">
    <property type="component" value="Unassembled WGS sequence"/>
</dbReference>
<evidence type="ECO:0000256" key="3">
    <source>
        <dbReference type="ARBA" id="ARBA00023315"/>
    </source>
</evidence>
<dbReference type="InterPro" id="IPR002123">
    <property type="entry name" value="Plipid/glycerol_acylTrfase"/>
</dbReference>
<dbReference type="SUPFAM" id="SSF69593">
    <property type="entry name" value="Glycerol-3-phosphate (1)-acyltransferase"/>
    <property type="match status" value="1"/>
</dbReference>
<name>A0A4R1N4C3_9RHOB</name>
<dbReference type="OrthoDB" id="5290997at2"/>
<evidence type="ECO:0000256" key="1">
    <source>
        <dbReference type="ARBA" id="ARBA00005189"/>
    </source>
</evidence>
<dbReference type="SMART" id="SM00563">
    <property type="entry name" value="PlsC"/>
    <property type="match status" value="1"/>
</dbReference>
<dbReference type="PANTHER" id="PTHR10434:SF40">
    <property type="entry name" value="1-ACYL-SN-GLYCEROL-3-PHOSPHATE ACYLTRANSFERASE"/>
    <property type="match status" value="1"/>
</dbReference>
<keyword evidence="2 6" id="KW-0808">Transferase</keyword>
<evidence type="ECO:0000313" key="7">
    <source>
        <dbReference type="Proteomes" id="UP000295673"/>
    </source>
</evidence>
<comment type="pathway">
    <text evidence="1">Lipid metabolism.</text>
</comment>